<feature type="coiled-coil region" evidence="1">
    <location>
        <begin position="26"/>
        <end position="74"/>
    </location>
</feature>
<protein>
    <submittedName>
        <fullName evidence="2">Uncharacterized protein</fullName>
    </submittedName>
</protein>
<evidence type="ECO:0000313" key="2">
    <source>
        <dbReference type="EMBL" id="KAE9397381.1"/>
    </source>
</evidence>
<name>A0A6A4HIL6_9AGAR</name>
<gene>
    <name evidence="2" type="ORF">BT96DRAFT_75431</name>
</gene>
<organism evidence="2 3">
    <name type="scientific">Gymnopus androsaceus JB14</name>
    <dbReference type="NCBI Taxonomy" id="1447944"/>
    <lineage>
        <taxon>Eukaryota</taxon>
        <taxon>Fungi</taxon>
        <taxon>Dikarya</taxon>
        <taxon>Basidiomycota</taxon>
        <taxon>Agaricomycotina</taxon>
        <taxon>Agaricomycetes</taxon>
        <taxon>Agaricomycetidae</taxon>
        <taxon>Agaricales</taxon>
        <taxon>Marasmiineae</taxon>
        <taxon>Omphalotaceae</taxon>
        <taxon>Gymnopus</taxon>
    </lineage>
</organism>
<proteinExistence type="predicted"/>
<reference evidence="2" key="1">
    <citation type="journal article" date="2019" name="Environ. Microbiol.">
        <title>Fungal ecological strategies reflected in gene transcription - a case study of two litter decomposers.</title>
        <authorList>
            <person name="Barbi F."/>
            <person name="Kohler A."/>
            <person name="Barry K."/>
            <person name="Baskaran P."/>
            <person name="Daum C."/>
            <person name="Fauchery L."/>
            <person name="Ihrmark K."/>
            <person name="Kuo A."/>
            <person name="LaButti K."/>
            <person name="Lipzen A."/>
            <person name="Morin E."/>
            <person name="Grigoriev I.V."/>
            <person name="Henrissat B."/>
            <person name="Lindahl B."/>
            <person name="Martin F."/>
        </authorList>
    </citation>
    <scope>NUCLEOTIDE SEQUENCE</scope>
    <source>
        <strain evidence="2">JB14</strain>
    </source>
</reference>
<dbReference type="AlphaFoldDB" id="A0A6A4HIL6"/>
<evidence type="ECO:0000256" key="1">
    <source>
        <dbReference type="SAM" id="Coils"/>
    </source>
</evidence>
<dbReference type="OrthoDB" id="3222645at2759"/>
<accession>A0A6A4HIL6</accession>
<keyword evidence="3" id="KW-1185">Reference proteome</keyword>
<evidence type="ECO:0000313" key="3">
    <source>
        <dbReference type="Proteomes" id="UP000799118"/>
    </source>
</evidence>
<dbReference type="EMBL" id="ML769498">
    <property type="protein sequence ID" value="KAE9397381.1"/>
    <property type="molecule type" value="Genomic_DNA"/>
</dbReference>
<sequence length="355" mass="40150">MDPRKIKQGASSSSLKDKRAWYTKKIEYLETQNRRLQKDNDALVKERNALKRHMNRVQAEKEEAKELMDARTQEVQASRTLQHVTDTVSEADVVESADRLNDVLHQTAALIVDSFNSSLEKRVCNLHQWREDVDKLVSFQATESYTIKIQNVLQNYLGKWCAETLGSWTFNNSMLNLDQFLDSVVQSLKAGEPLLVNTWVRLTRTYCKLPAYRDTKQIGWSSQVLAEITAGVLCAAGVFSSTAEAERVIQEKFMDSFRQIFQHCFNLEKAILGRASADIQVHFPQGGVMFDPETMQILGEDQMATIAFTRELGLQARSGDSTSRTILKAGVIPDSSIAMLEDSDMEVLETSWGKV</sequence>
<dbReference type="Proteomes" id="UP000799118">
    <property type="component" value="Unassembled WGS sequence"/>
</dbReference>
<keyword evidence="1" id="KW-0175">Coiled coil</keyword>